<gene>
    <name evidence="4" type="ORF">BpHYR1_049016</name>
</gene>
<keyword evidence="2" id="KW-0963">Cytoplasm</keyword>
<dbReference type="PANTHER" id="PTHR45774">
    <property type="entry name" value="BTB/POZ DOMAIN-CONTAINING"/>
    <property type="match status" value="1"/>
</dbReference>
<dbReference type="PROSITE" id="PS50097">
    <property type="entry name" value="BTB"/>
    <property type="match status" value="1"/>
</dbReference>
<protein>
    <submittedName>
        <fullName evidence="4">BTB POZ domain-containing 2</fullName>
    </submittedName>
</protein>
<sequence length="512" mass="57059">MSKNNQLHNYQATVSKCKNCAAADKSKNGTNLKHACDNMAQEENVKRADNASNFCKLKNSSTSCADASRPTRDSCIIERLNCLYLSDSLADVHFLVGKRQDSYAERIPAHKLVLSIGSPVFMAMFYGTGSQMQAGPEIHIPDADPLSFKHMLKYLYTDELEIGPDSVMNTLYICKKYAVDSLEKECVNFLQSNLRADNAFMLLEQALLFDEAKLADLCLGVIDRNTNEAFSAECFLDINLNTLVLMLKRDSLGIAEFKLYNYVIKWAQSQCARRGLYPVNGENQRLVLGEAVDLIRFPLMSKEEFAKAMSNEDSRIIDEKAIVDIFINLTLANDSSVSAKNLSYSCTPRSCVGGKEQVINRFCQVESRWGYSGTSDRVRFSVNRKIFVLGLGLYGSIYGKCEYQAVIQLIHYDSYKTCAQNTTSFTCDGSNSTFTVFFKEPVEILADTDYIASATLKGPDSYYGTKGLRQIVHEVSSGTKITFNFQYASGNNNGTSVEDGQIPEIIFLNSCS</sequence>
<dbReference type="InterPro" id="IPR011705">
    <property type="entry name" value="BACK"/>
</dbReference>
<dbReference type="Pfam" id="PF07707">
    <property type="entry name" value="BACK"/>
    <property type="match status" value="1"/>
</dbReference>
<dbReference type="SMART" id="SM00225">
    <property type="entry name" value="BTB"/>
    <property type="match status" value="1"/>
</dbReference>
<dbReference type="Gene3D" id="2.60.120.820">
    <property type="entry name" value="PHR domain"/>
    <property type="match status" value="1"/>
</dbReference>
<keyword evidence="5" id="KW-1185">Reference proteome</keyword>
<evidence type="ECO:0000256" key="1">
    <source>
        <dbReference type="ARBA" id="ARBA00004496"/>
    </source>
</evidence>
<dbReference type="AlphaFoldDB" id="A0A3M7RMX5"/>
<evidence type="ECO:0000256" key="2">
    <source>
        <dbReference type="ARBA" id="ARBA00022490"/>
    </source>
</evidence>
<dbReference type="OrthoDB" id="636773at2759"/>
<dbReference type="InterPro" id="IPR000210">
    <property type="entry name" value="BTB/POZ_dom"/>
</dbReference>
<dbReference type="InterPro" id="IPR038648">
    <property type="entry name" value="PHR_sf"/>
</dbReference>
<dbReference type="GO" id="GO:0005829">
    <property type="term" value="C:cytosol"/>
    <property type="evidence" value="ECO:0007669"/>
    <property type="project" value="TreeGrafter"/>
</dbReference>
<dbReference type="Gene3D" id="1.25.40.420">
    <property type="match status" value="1"/>
</dbReference>
<name>A0A3M7RMX5_BRAPC</name>
<dbReference type="SMART" id="SM00875">
    <property type="entry name" value="BACK"/>
    <property type="match status" value="1"/>
</dbReference>
<evidence type="ECO:0000259" key="3">
    <source>
        <dbReference type="PROSITE" id="PS50097"/>
    </source>
</evidence>
<dbReference type="Pfam" id="PF08005">
    <property type="entry name" value="PHR"/>
    <property type="match status" value="1"/>
</dbReference>
<dbReference type="InterPro" id="IPR012983">
    <property type="entry name" value="PHR"/>
</dbReference>
<dbReference type="Proteomes" id="UP000276133">
    <property type="component" value="Unassembled WGS sequence"/>
</dbReference>
<dbReference type="GO" id="GO:0022008">
    <property type="term" value="P:neurogenesis"/>
    <property type="evidence" value="ECO:0007669"/>
    <property type="project" value="TreeGrafter"/>
</dbReference>
<evidence type="ECO:0000313" key="4">
    <source>
        <dbReference type="EMBL" id="RNA24685.1"/>
    </source>
</evidence>
<dbReference type="SUPFAM" id="SSF54695">
    <property type="entry name" value="POZ domain"/>
    <property type="match status" value="1"/>
</dbReference>
<dbReference type="Gene3D" id="3.30.710.10">
    <property type="entry name" value="Potassium Channel Kv1.1, Chain A"/>
    <property type="match status" value="1"/>
</dbReference>
<dbReference type="STRING" id="10195.A0A3M7RMX5"/>
<feature type="domain" description="BTB" evidence="3">
    <location>
        <begin position="90"/>
        <end position="164"/>
    </location>
</feature>
<reference evidence="4 5" key="1">
    <citation type="journal article" date="2018" name="Sci. Rep.">
        <title>Genomic signatures of local adaptation to the degree of environmental predictability in rotifers.</title>
        <authorList>
            <person name="Franch-Gras L."/>
            <person name="Hahn C."/>
            <person name="Garcia-Roger E.M."/>
            <person name="Carmona M.J."/>
            <person name="Serra M."/>
            <person name="Gomez A."/>
        </authorList>
    </citation>
    <scope>NUCLEOTIDE SEQUENCE [LARGE SCALE GENOMIC DNA]</scope>
    <source>
        <strain evidence="4">HYR1</strain>
    </source>
</reference>
<organism evidence="4 5">
    <name type="scientific">Brachionus plicatilis</name>
    <name type="common">Marine rotifer</name>
    <name type="synonym">Brachionus muelleri</name>
    <dbReference type="NCBI Taxonomy" id="10195"/>
    <lineage>
        <taxon>Eukaryota</taxon>
        <taxon>Metazoa</taxon>
        <taxon>Spiralia</taxon>
        <taxon>Gnathifera</taxon>
        <taxon>Rotifera</taxon>
        <taxon>Eurotatoria</taxon>
        <taxon>Monogononta</taxon>
        <taxon>Pseudotrocha</taxon>
        <taxon>Ploima</taxon>
        <taxon>Brachionidae</taxon>
        <taxon>Brachionus</taxon>
    </lineage>
</organism>
<dbReference type="InterPro" id="IPR011333">
    <property type="entry name" value="SKP1/BTB/POZ_sf"/>
</dbReference>
<comment type="caution">
    <text evidence="4">The sequence shown here is derived from an EMBL/GenBank/DDBJ whole genome shotgun (WGS) entry which is preliminary data.</text>
</comment>
<accession>A0A3M7RMX5</accession>
<dbReference type="Pfam" id="PF00651">
    <property type="entry name" value="BTB"/>
    <property type="match status" value="1"/>
</dbReference>
<dbReference type="EMBL" id="REGN01003071">
    <property type="protein sequence ID" value="RNA24685.1"/>
    <property type="molecule type" value="Genomic_DNA"/>
</dbReference>
<evidence type="ECO:0000313" key="5">
    <source>
        <dbReference type="Proteomes" id="UP000276133"/>
    </source>
</evidence>
<comment type="subcellular location">
    <subcellularLocation>
        <location evidence="1">Cytoplasm</location>
    </subcellularLocation>
</comment>
<dbReference type="PANTHER" id="PTHR45774:SF3">
    <property type="entry name" value="BTB (POZ) DOMAIN-CONTAINING 2B-RELATED"/>
    <property type="match status" value="1"/>
</dbReference>
<dbReference type="GO" id="GO:0000932">
    <property type="term" value="C:P-body"/>
    <property type="evidence" value="ECO:0007669"/>
    <property type="project" value="TreeGrafter"/>
</dbReference>
<proteinExistence type="predicted"/>